<dbReference type="Pfam" id="PF00692">
    <property type="entry name" value="dUTPase"/>
    <property type="match status" value="1"/>
</dbReference>
<evidence type="ECO:0000259" key="6">
    <source>
        <dbReference type="Pfam" id="PF00692"/>
    </source>
</evidence>
<dbReference type="EC" id="3.6.1.23" evidence="2"/>
<accession>A0A1G2ABQ8</accession>
<dbReference type="GO" id="GO:0006226">
    <property type="term" value="P:dUMP biosynthetic process"/>
    <property type="evidence" value="ECO:0007669"/>
    <property type="project" value="InterPro"/>
</dbReference>
<protein>
    <recommendedName>
        <fullName evidence="2">dUTP diphosphatase</fullName>
        <ecNumber evidence="2">3.6.1.23</ecNumber>
    </recommendedName>
</protein>
<dbReference type="NCBIfam" id="TIGR00576">
    <property type="entry name" value="dut"/>
    <property type="match status" value="1"/>
</dbReference>
<dbReference type="SUPFAM" id="SSF51283">
    <property type="entry name" value="dUTPase-like"/>
    <property type="match status" value="1"/>
</dbReference>
<dbReference type="PANTHER" id="PTHR11241:SF0">
    <property type="entry name" value="DEOXYURIDINE 5'-TRIPHOSPHATE NUCLEOTIDOHYDROLASE"/>
    <property type="match status" value="1"/>
</dbReference>
<gene>
    <name evidence="7" type="ORF">A3H61_02010</name>
</gene>
<dbReference type="GO" id="GO:0046081">
    <property type="term" value="P:dUTP catabolic process"/>
    <property type="evidence" value="ECO:0007669"/>
    <property type="project" value="InterPro"/>
</dbReference>
<evidence type="ECO:0000256" key="2">
    <source>
        <dbReference type="ARBA" id="ARBA00012379"/>
    </source>
</evidence>
<dbReference type="PANTHER" id="PTHR11241">
    <property type="entry name" value="DEOXYURIDINE 5'-TRIPHOSPHATE NUCLEOTIDOHYDROLASE"/>
    <property type="match status" value="1"/>
</dbReference>
<evidence type="ECO:0000256" key="5">
    <source>
        <dbReference type="ARBA" id="ARBA00047686"/>
    </source>
</evidence>
<name>A0A1G2ABQ8_9BACT</name>
<dbReference type="AlphaFoldDB" id="A0A1G2ABQ8"/>
<evidence type="ECO:0000256" key="4">
    <source>
        <dbReference type="ARBA" id="ARBA00023080"/>
    </source>
</evidence>
<dbReference type="InterPro" id="IPR008181">
    <property type="entry name" value="dUTPase"/>
</dbReference>
<dbReference type="InterPro" id="IPR036157">
    <property type="entry name" value="dUTPase-like_sf"/>
</dbReference>
<dbReference type="EMBL" id="MHJU01000005">
    <property type="protein sequence ID" value="OGY73936.1"/>
    <property type="molecule type" value="Genomic_DNA"/>
</dbReference>
<evidence type="ECO:0000256" key="1">
    <source>
        <dbReference type="ARBA" id="ARBA00006581"/>
    </source>
</evidence>
<dbReference type="Gene3D" id="2.70.40.10">
    <property type="match status" value="1"/>
</dbReference>
<keyword evidence="3" id="KW-0378">Hydrolase</keyword>
<sequence>MNERTRVKIIRIDKTLPIPEYQTKGAVAFDLYAREDAVVAPKEIARIAGNVIIETPPGYMFMVVPRSSTPRKYGLSIPQGIGIIDQDFCGPEDELILQLYNFTDKPVTIERGTRLAQAVLVKIALAEFEEVNEIAPNSRGGFGSTG</sequence>
<evidence type="ECO:0000313" key="7">
    <source>
        <dbReference type="EMBL" id="OGY73936.1"/>
    </source>
</evidence>
<dbReference type="GO" id="GO:0004170">
    <property type="term" value="F:dUTP diphosphatase activity"/>
    <property type="evidence" value="ECO:0007669"/>
    <property type="project" value="UniProtKB-EC"/>
</dbReference>
<comment type="catalytic activity">
    <reaction evidence="5">
        <text>dUTP + H2O = dUMP + diphosphate + H(+)</text>
        <dbReference type="Rhea" id="RHEA:10248"/>
        <dbReference type="ChEBI" id="CHEBI:15377"/>
        <dbReference type="ChEBI" id="CHEBI:15378"/>
        <dbReference type="ChEBI" id="CHEBI:33019"/>
        <dbReference type="ChEBI" id="CHEBI:61555"/>
        <dbReference type="ChEBI" id="CHEBI:246422"/>
        <dbReference type="EC" id="3.6.1.23"/>
    </reaction>
</comment>
<dbReference type="InterPro" id="IPR029054">
    <property type="entry name" value="dUTPase-like"/>
</dbReference>
<comment type="similarity">
    <text evidence="1">Belongs to the dUTPase family.</text>
</comment>
<reference evidence="7 8" key="1">
    <citation type="journal article" date="2016" name="Nat. Commun.">
        <title>Thousands of microbial genomes shed light on interconnected biogeochemical processes in an aquifer system.</title>
        <authorList>
            <person name="Anantharaman K."/>
            <person name="Brown C.T."/>
            <person name="Hug L.A."/>
            <person name="Sharon I."/>
            <person name="Castelle C.J."/>
            <person name="Probst A.J."/>
            <person name="Thomas B.C."/>
            <person name="Singh A."/>
            <person name="Wilkins M.J."/>
            <person name="Karaoz U."/>
            <person name="Brodie E.L."/>
            <person name="Williams K.H."/>
            <person name="Hubbard S.S."/>
            <person name="Banfield J.F."/>
        </authorList>
    </citation>
    <scope>NUCLEOTIDE SEQUENCE [LARGE SCALE GENOMIC DNA]</scope>
</reference>
<feature type="domain" description="dUTPase-like" evidence="6">
    <location>
        <begin position="16"/>
        <end position="146"/>
    </location>
</feature>
<evidence type="ECO:0000256" key="3">
    <source>
        <dbReference type="ARBA" id="ARBA00022801"/>
    </source>
</evidence>
<keyword evidence="4" id="KW-0546">Nucleotide metabolism</keyword>
<dbReference type="InterPro" id="IPR033704">
    <property type="entry name" value="dUTPase_trimeric"/>
</dbReference>
<organism evidence="7 8">
    <name type="scientific">Candidatus Jacksonbacteria bacterium RIFCSPLOWO2_02_FULL_44_20</name>
    <dbReference type="NCBI Taxonomy" id="1798460"/>
    <lineage>
        <taxon>Bacteria</taxon>
        <taxon>Candidatus Jacksoniibacteriota</taxon>
    </lineage>
</organism>
<dbReference type="GO" id="GO:0000287">
    <property type="term" value="F:magnesium ion binding"/>
    <property type="evidence" value="ECO:0007669"/>
    <property type="project" value="InterPro"/>
</dbReference>
<evidence type="ECO:0000313" key="8">
    <source>
        <dbReference type="Proteomes" id="UP000178315"/>
    </source>
</evidence>
<proteinExistence type="inferred from homology"/>
<comment type="caution">
    <text evidence="7">The sequence shown here is derived from an EMBL/GenBank/DDBJ whole genome shotgun (WGS) entry which is preliminary data.</text>
</comment>
<dbReference type="CDD" id="cd07557">
    <property type="entry name" value="trimeric_dUTPase"/>
    <property type="match status" value="1"/>
</dbReference>
<dbReference type="Proteomes" id="UP000178315">
    <property type="component" value="Unassembled WGS sequence"/>
</dbReference>